<dbReference type="PANTHER" id="PTHR43447">
    <property type="entry name" value="ALPHA-AMYLASE"/>
    <property type="match status" value="1"/>
</dbReference>
<evidence type="ECO:0000259" key="14">
    <source>
        <dbReference type="SMART" id="SM00632"/>
    </source>
</evidence>
<keyword evidence="8" id="KW-0106">Calcium</keyword>
<dbReference type="Pfam" id="PF00128">
    <property type="entry name" value="Alpha-amylase"/>
    <property type="match status" value="1"/>
</dbReference>
<evidence type="ECO:0000313" key="16">
    <source>
        <dbReference type="EMBL" id="OKH46320.1"/>
    </source>
</evidence>
<keyword evidence="7 12" id="KW-0378">Hydrolase</keyword>
<dbReference type="Gene3D" id="2.60.40.1180">
    <property type="entry name" value="Golgi alpha-mannosidase II"/>
    <property type="match status" value="1"/>
</dbReference>
<dbReference type="STRING" id="549789.NIES30_16560"/>
<dbReference type="GO" id="GO:0046872">
    <property type="term" value="F:metal ion binding"/>
    <property type="evidence" value="ECO:0007669"/>
    <property type="project" value="UniProtKB-KW"/>
</dbReference>
<keyword evidence="13" id="KW-0732">Signal</keyword>
<sequence>MWKIVLGAVSTSSLLGLVMLASPSALVPALSSEISATQAPMVAAPPTTLVHLFEWTWNDIATECETYLSPNGYRAVQISPPQEHIVLPDYGYPWWQRYQPVSYKLESRSGSRAELQDMIDRCHAAGVAIYADAVINHMAGFENGVGSAGTGFTKYDYPDLYGPADFNDCHQSVTDYGNAENVTQCELVGLADLNTGSAKVQATIVNYMSELVDMGVAGFRIDAAKHIRNEELGQILEQLRDRHPDTDLYIYQEVIDPGTEAIRKQDYYDSGNVLDFKYGRFLGEAFLGLEGQTLANLQTLGEGWGLAPSNQAVIFTDNHDKQRGHGGGGDYLTYKNGDLYALANVFMLAFPYGKPQVMSSFAFDDPDQGPPADADGTTRPIYQDGQVNCFSEWVCEHRWPAISGMVGFRNATQPVAEVTDWWSNQANQIAFGRGDRGFVAINREAAPLTHTFQTQLPQGRYCNVVQGGLSADGTTCANEAKVVLVNRAGQFTSTLPEMTALAIHVEAKLRR</sequence>
<evidence type="ECO:0000256" key="4">
    <source>
        <dbReference type="ARBA" id="ARBA00012595"/>
    </source>
</evidence>
<evidence type="ECO:0000259" key="15">
    <source>
        <dbReference type="SMART" id="SM00642"/>
    </source>
</evidence>
<evidence type="ECO:0000256" key="12">
    <source>
        <dbReference type="RuleBase" id="RU361134"/>
    </source>
</evidence>
<evidence type="ECO:0000256" key="10">
    <source>
        <dbReference type="ARBA" id="ARBA00023295"/>
    </source>
</evidence>
<evidence type="ECO:0000256" key="2">
    <source>
        <dbReference type="ARBA" id="ARBA00001913"/>
    </source>
</evidence>
<gene>
    <name evidence="16" type="ORF">NIES30_16560</name>
</gene>
<name>A0A1U7J2H8_9CYAN</name>
<protein>
    <recommendedName>
        <fullName evidence="5 12">Alpha-amylase</fullName>
        <ecNumber evidence="4 12">3.2.1.1</ecNumber>
    </recommendedName>
</protein>
<evidence type="ECO:0000256" key="8">
    <source>
        <dbReference type="ARBA" id="ARBA00022837"/>
    </source>
</evidence>
<evidence type="ECO:0000256" key="5">
    <source>
        <dbReference type="ARBA" id="ARBA00017303"/>
    </source>
</evidence>
<keyword evidence="17" id="KW-1185">Reference proteome</keyword>
<dbReference type="OrthoDB" id="9805159at2"/>
<dbReference type="InterPro" id="IPR017853">
    <property type="entry name" value="GH"/>
</dbReference>
<dbReference type="GO" id="GO:0004556">
    <property type="term" value="F:alpha-amylase activity"/>
    <property type="evidence" value="ECO:0007669"/>
    <property type="project" value="UniProtKB-UniRule"/>
</dbReference>
<evidence type="ECO:0000256" key="1">
    <source>
        <dbReference type="ARBA" id="ARBA00000548"/>
    </source>
</evidence>
<dbReference type="InterPro" id="IPR031319">
    <property type="entry name" value="A-amylase_C"/>
</dbReference>
<dbReference type="InterPro" id="IPR013780">
    <property type="entry name" value="Glyco_hydro_b"/>
</dbReference>
<dbReference type="InterPro" id="IPR006048">
    <property type="entry name" value="A-amylase/branching_C"/>
</dbReference>
<dbReference type="InterPro" id="IPR006047">
    <property type="entry name" value="GH13_cat_dom"/>
</dbReference>
<keyword evidence="6" id="KW-0479">Metal-binding</keyword>
<dbReference type="AlphaFoldDB" id="A0A1U7J2H8"/>
<dbReference type="EC" id="3.2.1.1" evidence="4 12"/>
<dbReference type="Proteomes" id="UP000185557">
    <property type="component" value="Unassembled WGS sequence"/>
</dbReference>
<dbReference type="Gene3D" id="3.20.20.80">
    <property type="entry name" value="Glycosidases"/>
    <property type="match status" value="1"/>
</dbReference>
<feature type="chain" id="PRO_5013046990" description="Alpha-amylase" evidence="13">
    <location>
        <begin position="22"/>
        <end position="511"/>
    </location>
</feature>
<evidence type="ECO:0000256" key="3">
    <source>
        <dbReference type="ARBA" id="ARBA00008061"/>
    </source>
</evidence>
<dbReference type="SMART" id="SM00632">
    <property type="entry name" value="Aamy_C"/>
    <property type="match status" value="1"/>
</dbReference>
<keyword evidence="10 12" id="KW-0326">Glycosidase</keyword>
<evidence type="ECO:0000256" key="7">
    <source>
        <dbReference type="ARBA" id="ARBA00022801"/>
    </source>
</evidence>
<comment type="cofactor">
    <cofactor evidence="2">
        <name>Ca(2+)</name>
        <dbReference type="ChEBI" id="CHEBI:29108"/>
    </cofactor>
</comment>
<organism evidence="16 17">
    <name type="scientific">Phormidium tenue NIES-30</name>
    <dbReference type="NCBI Taxonomy" id="549789"/>
    <lineage>
        <taxon>Bacteria</taxon>
        <taxon>Bacillati</taxon>
        <taxon>Cyanobacteriota</taxon>
        <taxon>Cyanophyceae</taxon>
        <taxon>Oscillatoriophycideae</taxon>
        <taxon>Oscillatoriales</taxon>
        <taxon>Oscillatoriaceae</taxon>
        <taxon>Phormidium</taxon>
    </lineage>
</organism>
<dbReference type="SUPFAM" id="SSF51011">
    <property type="entry name" value="Glycosyl hydrolase domain"/>
    <property type="match status" value="1"/>
</dbReference>
<keyword evidence="9 12" id="KW-0119">Carbohydrate metabolism</keyword>
<evidence type="ECO:0000256" key="9">
    <source>
        <dbReference type="ARBA" id="ARBA00023277"/>
    </source>
</evidence>
<dbReference type="Pfam" id="PF02806">
    <property type="entry name" value="Alpha-amylase_C"/>
    <property type="match status" value="1"/>
</dbReference>
<dbReference type="GO" id="GO:0005975">
    <property type="term" value="P:carbohydrate metabolic process"/>
    <property type="evidence" value="ECO:0007669"/>
    <property type="project" value="InterPro"/>
</dbReference>
<evidence type="ECO:0000256" key="13">
    <source>
        <dbReference type="SAM" id="SignalP"/>
    </source>
</evidence>
<dbReference type="PRINTS" id="PR00110">
    <property type="entry name" value="ALPHAAMYLASE"/>
</dbReference>
<reference evidence="16 17" key="1">
    <citation type="submission" date="2016-11" db="EMBL/GenBank/DDBJ databases">
        <title>Draft Genome Sequences of Nine Cyanobacterial Strains from Diverse Habitats.</title>
        <authorList>
            <person name="Zhu T."/>
            <person name="Hou S."/>
            <person name="Lu X."/>
            <person name="Hess W.R."/>
        </authorList>
    </citation>
    <scope>NUCLEOTIDE SEQUENCE [LARGE SCALE GENOMIC DNA]</scope>
    <source>
        <strain evidence="16 17">NIES-30</strain>
    </source>
</reference>
<dbReference type="EMBL" id="MRCG01000013">
    <property type="protein sequence ID" value="OKH46320.1"/>
    <property type="molecule type" value="Genomic_DNA"/>
</dbReference>
<accession>A0A1U7J2H8</accession>
<evidence type="ECO:0000313" key="17">
    <source>
        <dbReference type="Proteomes" id="UP000185557"/>
    </source>
</evidence>
<dbReference type="InterPro" id="IPR006046">
    <property type="entry name" value="Alpha_amylase"/>
</dbReference>
<dbReference type="SMART" id="SM00642">
    <property type="entry name" value="Aamy"/>
    <property type="match status" value="1"/>
</dbReference>
<proteinExistence type="inferred from homology"/>
<comment type="similarity">
    <text evidence="3 11">Belongs to the glycosyl hydrolase 13 family.</text>
</comment>
<feature type="domain" description="Glycosyl hydrolase family 13 catalytic" evidence="15">
    <location>
        <begin position="47"/>
        <end position="409"/>
    </location>
</feature>
<evidence type="ECO:0000256" key="6">
    <source>
        <dbReference type="ARBA" id="ARBA00022723"/>
    </source>
</evidence>
<dbReference type="CDD" id="cd11317">
    <property type="entry name" value="AmyAc_bac_euk_AmyA"/>
    <property type="match status" value="1"/>
</dbReference>
<feature type="signal peptide" evidence="13">
    <location>
        <begin position="1"/>
        <end position="21"/>
    </location>
</feature>
<comment type="caution">
    <text evidence="16">The sequence shown here is derived from an EMBL/GenBank/DDBJ whole genome shotgun (WGS) entry which is preliminary data.</text>
</comment>
<evidence type="ECO:0000256" key="11">
    <source>
        <dbReference type="RuleBase" id="RU003615"/>
    </source>
</evidence>
<feature type="domain" description="Alpha-amylase C-terminal" evidence="14">
    <location>
        <begin position="419"/>
        <end position="508"/>
    </location>
</feature>
<comment type="catalytic activity">
    <reaction evidence="1 12">
        <text>Endohydrolysis of (1-&gt;4)-alpha-D-glucosidic linkages in polysaccharides containing three or more (1-&gt;4)-alpha-linked D-glucose units.</text>
        <dbReference type="EC" id="3.2.1.1"/>
    </reaction>
</comment>
<dbReference type="SUPFAM" id="SSF51445">
    <property type="entry name" value="(Trans)glycosidases"/>
    <property type="match status" value="1"/>
</dbReference>